<protein>
    <submittedName>
        <fullName evidence="3">Long-chain fatty acid--CoA ligase</fullName>
    </submittedName>
</protein>
<dbReference type="Gene3D" id="3.40.50.12780">
    <property type="entry name" value="N-terminal domain of ligase-like"/>
    <property type="match status" value="1"/>
</dbReference>
<dbReference type="InterPro" id="IPR000873">
    <property type="entry name" value="AMP-dep_synth/lig_dom"/>
</dbReference>
<accession>A0A2T2XAD0</accession>
<dbReference type="PANTHER" id="PTHR43767">
    <property type="entry name" value="LONG-CHAIN-FATTY-ACID--COA LIGASE"/>
    <property type="match status" value="1"/>
</dbReference>
<dbReference type="InterPro" id="IPR025110">
    <property type="entry name" value="AMP-bd_C"/>
</dbReference>
<evidence type="ECO:0000259" key="2">
    <source>
        <dbReference type="Pfam" id="PF13193"/>
    </source>
</evidence>
<sequence>MLTVGDALHGAALRYRDKQALIFGDQSWTFQELDKRTNRIARALLAQGLKKGQRVGLLLPNGLDMAEAYFGLAKAGLIGVPINLRWSEEEIRYALMDSQISMIVAEKDLRPALASVENLLPVFYTHLNESGAHNWDDIVAPVDDSPLALTVTEEDPWVIVYTSGTTGKPKGAVRSHVSNLMIALTLVAELGISSDDTGLALLPMFHVNSLWVVTLSVIIGATCVIYPHRSIHPQHIVDEMNQHRVTYSMFVPALLSFLADAVEAGKMDAKTLKVILTASAPLDSTLRDRILNGFPQARLYDIYGATEYGACTVIRHRPGGPLGSVGYPIVGQNVRILNEERQDVPTGEIGEVFVKGPTLMTEYFNNPTASQEGFTEDGYLSVGDMGYVTADGLLYLVDRKQDMIIMAGENVYPVEVESVLLRSPDVGQATVFGVADPRRGERVVALVVPRAGRQVDVQSLHALAKSSLADYKRPYIIEVVDSLPLGASGKVVRRLARDQWIQRSGSDGQDPEGASK</sequence>
<reference evidence="3 4" key="1">
    <citation type="journal article" date="2014" name="BMC Genomics">
        <title>Comparison of environmental and isolate Sulfobacillus genomes reveals diverse carbon, sulfur, nitrogen, and hydrogen metabolisms.</title>
        <authorList>
            <person name="Justice N.B."/>
            <person name="Norman A."/>
            <person name="Brown C.T."/>
            <person name="Singh A."/>
            <person name="Thomas B.C."/>
            <person name="Banfield J.F."/>
        </authorList>
    </citation>
    <scope>NUCLEOTIDE SEQUENCE [LARGE SCALE GENOMIC DNA]</scope>
    <source>
        <strain evidence="3">AMDSBA1</strain>
    </source>
</reference>
<evidence type="ECO:0000313" key="3">
    <source>
        <dbReference type="EMBL" id="PSR31474.1"/>
    </source>
</evidence>
<feature type="domain" description="AMP-dependent synthetase/ligase" evidence="1">
    <location>
        <begin position="11"/>
        <end position="364"/>
    </location>
</feature>
<dbReference type="PROSITE" id="PS00455">
    <property type="entry name" value="AMP_BINDING"/>
    <property type="match status" value="1"/>
</dbReference>
<organism evidence="3 4">
    <name type="scientific">Sulfobacillus benefaciens</name>
    <dbReference type="NCBI Taxonomy" id="453960"/>
    <lineage>
        <taxon>Bacteria</taxon>
        <taxon>Bacillati</taxon>
        <taxon>Bacillota</taxon>
        <taxon>Clostridia</taxon>
        <taxon>Eubacteriales</taxon>
        <taxon>Clostridiales Family XVII. Incertae Sedis</taxon>
        <taxon>Sulfobacillus</taxon>
    </lineage>
</organism>
<dbReference type="InterPro" id="IPR020845">
    <property type="entry name" value="AMP-binding_CS"/>
</dbReference>
<name>A0A2T2XAD0_9FIRM</name>
<dbReference type="InterPro" id="IPR042099">
    <property type="entry name" value="ANL_N_sf"/>
</dbReference>
<dbReference type="SUPFAM" id="SSF56801">
    <property type="entry name" value="Acetyl-CoA synthetase-like"/>
    <property type="match status" value="1"/>
</dbReference>
<evidence type="ECO:0000259" key="1">
    <source>
        <dbReference type="Pfam" id="PF00501"/>
    </source>
</evidence>
<dbReference type="AlphaFoldDB" id="A0A2T2XAD0"/>
<dbReference type="Pfam" id="PF00501">
    <property type="entry name" value="AMP-binding"/>
    <property type="match status" value="1"/>
</dbReference>
<dbReference type="InterPro" id="IPR050237">
    <property type="entry name" value="ATP-dep_AMP-bd_enzyme"/>
</dbReference>
<gene>
    <name evidence="3" type="ORF">C7B43_01905</name>
</gene>
<evidence type="ECO:0000313" key="4">
    <source>
        <dbReference type="Proteomes" id="UP000242699"/>
    </source>
</evidence>
<keyword evidence="3" id="KW-0436">Ligase</keyword>
<dbReference type="EMBL" id="PXYT01000002">
    <property type="protein sequence ID" value="PSR31474.1"/>
    <property type="molecule type" value="Genomic_DNA"/>
</dbReference>
<dbReference type="GO" id="GO:0016878">
    <property type="term" value="F:acid-thiol ligase activity"/>
    <property type="evidence" value="ECO:0007669"/>
    <property type="project" value="UniProtKB-ARBA"/>
</dbReference>
<dbReference type="InterPro" id="IPR045851">
    <property type="entry name" value="AMP-bd_C_sf"/>
</dbReference>
<dbReference type="Gene3D" id="3.30.300.30">
    <property type="match status" value="1"/>
</dbReference>
<proteinExistence type="predicted"/>
<dbReference type="Pfam" id="PF13193">
    <property type="entry name" value="AMP-binding_C"/>
    <property type="match status" value="1"/>
</dbReference>
<comment type="caution">
    <text evidence="3">The sequence shown here is derived from an EMBL/GenBank/DDBJ whole genome shotgun (WGS) entry which is preliminary data.</text>
</comment>
<dbReference type="Proteomes" id="UP000242699">
    <property type="component" value="Unassembled WGS sequence"/>
</dbReference>
<feature type="domain" description="AMP-binding enzyme C-terminal" evidence="2">
    <location>
        <begin position="415"/>
        <end position="490"/>
    </location>
</feature>
<dbReference type="PANTHER" id="PTHR43767:SF1">
    <property type="entry name" value="NONRIBOSOMAL PEPTIDE SYNTHASE PES1 (EUROFUNG)-RELATED"/>
    <property type="match status" value="1"/>
</dbReference>